<dbReference type="GO" id="GO:0005737">
    <property type="term" value="C:cytoplasm"/>
    <property type="evidence" value="ECO:0007669"/>
    <property type="project" value="UniProtKB-SubCell"/>
</dbReference>
<dbReference type="EMBL" id="JPKZ01001175">
    <property type="protein sequence ID" value="KHN83626.1"/>
    <property type="molecule type" value="Genomic_DNA"/>
</dbReference>
<evidence type="ECO:0000256" key="5">
    <source>
        <dbReference type="PROSITE-ProRule" id="PRU00176"/>
    </source>
</evidence>
<dbReference type="InterPro" id="IPR035979">
    <property type="entry name" value="RBD_domain_sf"/>
</dbReference>
<reference evidence="8 9" key="1">
    <citation type="submission" date="2014-11" db="EMBL/GenBank/DDBJ databases">
        <title>Genetic blueprint of the zoonotic pathogen Toxocara canis.</title>
        <authorList>
            <person name="Zhu X.-Q."/>
            <person name="Korhonen P.K."/>
            <person name="Cai H."/>
            <person name="Young N.D."/>
            <person name="Nejsum P."/>
            <person name="von Samson-Himmelstjerna G."/>
            <person name="Boag P.R."/>
            <person name="Tan P."/>
            <person name="Li Q."/>
            <person name="Min J."/>
            <person name="Yang Y."/>
            <person name="Wang X."/>
            <person name="Fang X."/>
            <person name="Hall R.S."/>
            <person name="Hofmann A."/>
            <person name="Sternberg P.W."/>
            <person name="Jex A.R."/>
            <person name="Gasser R.B."/>
        </authorList>
    </citation>
    <scope>NUCLEOTIDE SEQUENCE [LARGE SCALE GENOMIC DNA]</scope>
    <source>
        <strain evidence="8">PN_DK_2014</strain>
    </source>
</reference>
<evidence type="ECO:0000256" key="1">
    <source>
        <dbReference type="ARBA" id="ARBA00004496"/>
    </source>
</evidence>
<gene>
    <name evidence="8" type="primary">Rbp6</name>
    <name evidence="8" type="ORF">Tcan_11630</name>
</gene>
<evidence type="ECO:0000313" key="9">
    <source>
        <dbReference type="Proteomes" id="UP000031036"/>
    </source>
</evidence>
<dbReference type="AlphaFoldDB" id="A0A0B2VJF9"/>
<dbReference type="OrthoDB" id="1875751at2759"/>
<accession>A0A0B2VJF9</accession>
<evidence type="ECO:0000313" key="8">
    <source>
        <dbReference type="EMBL" id="KHN83626.1"/>
    </source>
</evidence>
<evidence type="ECO:0000256" key="2">
    <source>
        <dbReference type="ARBA" id="ARBA00022490"/>
    </source>
</evidence>
<dbReference type="Pfam" id="PF00076">
    <property type="entry name" value="RRM_1"/>
    <property type="match status" value="2"/>
</dbReference>
<comment type="subcellular location">
    <subcellularLocation>
        <location evidence="1">Cytoplasm</location>
    </subcellularLocation>
</comment>
<dbReference type="OMA" id="NMAGERP"/>
<keyword evidence="9" id="KW-1185">Reference proteome</keyword>
<dbReference type="FunFam" id="3.30.70.330:FF:000025">
    <property type="entry name" value="RNA-binding protein Musashi homolog 2 isoform X1"/>
    <property type="match status" value="1"/>
</dbReference>
<dbReference type="SMART" id="SM00360">
    <property type="entry name" value="RRM"/>
    <property type="match status" value="2"/>
</dbReference>
<dbReference type="STRING" id="6265.A0A0B2VJF9"/>
<name>A0A0B2VJF9_TOXCA</name>
<dbReference type="GO" id="GO:0003729">
    <property type="term" value="F:mRNA binding"/>
    <property type="evidence" value="ECO:0007669"/>
    <property type="project" value="TreeGrafter"/>
</dbReference>
<dbReference type="PROSITE" id="PS50102">
    <property type="entry name" value="RRM"/>
    <property type="match status" value="2"/>
</dbReference>
<dbReference type="PANTHER" id="PTHR48032">
    <property type="entry name" value="RNA-BINDING PROTEIN MUSASHI HOMOLOG RBP6"/>
    <property type="match status" value="1"/>
</dbReference>
<keyword evidence="4 5" id="KW-0694">RNA-binding</keyword>
<feature type="domain" description="RRM" evidence="7">
    <location>
        <begin position="185"/>
        <end position="260"/>
    </location>
</feature>
<evidence type="ECO:0000259" key="7">
    <source>
        <dbReference type="PROSITE" id="PS50102"/>
    </source>
</evidence>
<feature type="region of interest" description="Disordered" evidence="6">
    <location>
        <begin position="1"/>
        <end position="43"/>
    </location>
</feature>
<dbReference type="InterPro" id="IPR012677">
    <property type="entry name" value="Nucleotide-bd_a/b_plait_sf"/>
</dbReference>
<evidence type="ECO:0000256" key="3">
    <source>
        <dbReference type="ARBA" id="ARBA00022737"/>
    </source>
</evidence>
<dbReference type="Proteomes" id="UP000031036">
    <property type="component" value="Unassembled WGS sequence"/>
</dbReference>
<evidence type="ECO:0000256" key="4">
    <source>
        <dbReference type="ARBA" id="ARBA00022884"/>
    </source>
</evidence>
<dbReference type="SUPFAM" id="SSF54928">
    <property type="entry name" value="RNA-binding domain, RBD"/>
    <property type="match status" value="1"/>
</dbReference>
<organism evidence="8 9">
    <name type="scientific">Toxocara canis</name>
    <name type="common">Canine roundworm</name>
    <dbReference type="NCBI Taxonomy" id="6265"/>
    <lineage>
        <taxon>Eukaryota</taxon>
        <taxon>Metazoa</taxon>
        <taxon>Ecdysozoa</taxon>
        <taxon>Nematoda</taxon>
        <taxon>Chromadorea</taxon>
        <taxon>Rhabditida</taxon>
        <taxon>Spirurina</taxon>
        <taxon>Ascaridomorpha</taxon>
        <taxon>Ascaridoidea</taxon>
        <taxon>Toxocaridae</taxon>
        <taxon>Toxocara</taxon>
    </lineage>
</organism>
<dbReference type="GO" id="GO:0006417">
    <property type="term" value="P:regulation of translation"/>
    <property type="evidence" value="ECO:0007669"/>
    <property type="project" value="TreeGrafter"/>
</dbReference>
<comment type="caution">
    <text evidence="8">The sequence shown here is derived from an EMBL/GenBank/DDBJ whole genome shotgun (WGS) entry which is preliminary data.</text>
</comment>
<keyword evidence="3" id="KW-0677">Repeat</keyword>
<keyword evidence="2" id="KW-0963">Cytoplasm</keyword>
<dbReference type="PANTHER" id="PTHR48032:SF18">
    <property type="entry name" value="RRM DOMAIN-CONTAINING PROTEIN"/>
    <property type="match status" value="1"/>
</dbReference>
<dbReference type="Gene3D" id="3.30.70.330">
    <property type="match status" value="2"/>
</dbReference>
<protein>
    <submittedName>
        <fullName evidence="8">RNA-binding protein Musashi-like protein Rbp6</fullName>
    </submittedName>
</protein>
<feature type="compositionally biased region" description="Polar residues" evidence="6">
    <location>
        <begin position="24"/>
        <end position="40"/>
    </location>
</feature>
<dbReference type="InterPro" id="IPR000504">
    <property type="entry name" value="RRM_dom"/>
</dbReference>
<evidence type="ECO:0000256" key="6">
    <source>
        <dbReference type="SAM" id="MobiDB-lite"/>
    </source>
</evidence>
<feature type="domain" description="RRM" evidence="7">
    <location>
        <begin position="44"/>
        <end position="126"/>
    </location>
</feature>
<sequence length="338" mass="38239">MESSTMETTTTATAVKEENTTAEGESTQLSPTSEDGSSGCNDPGKMFIGGLSWQTTAEGLRDYFGKFGEVNECMVMRDPATKRARGFGFITFADPASVEKVLAHEQHELDGKKIDPKVAFPKRAQPKRFMWSIESVVSELIREEPLHTEFWSNYELKEERMERLKMSCSSNGLLNRGCLMIIKTKKVFIGGLSATSTLEDMRNYFEQYGKMRSVQRRYDMILLTGFGFITFDNDDVSDKVCEIHFHEINGKMVECKKAQPKEVMLPVQLNKSRAAAARNLYGLGPEQLLAYASYLPRLGTYGANMLYPGGREQNDNNLLKANMLRPWQIGHVRRMPYV</sequence>
<feature type="compositionally biased region" description="Low complexity" evidence="6">
    <location>
        <begin position="1"/>
        <end position="14"/>
    </location>
</feature>
<dbReference type="CDD" id="cd12576">
    <property type="entry name" value="RRM1_MSI"/>
    <property type="match status" value="1"/>
</dbReference>
<proteinExistence type="predicted"/>